<dbReference type="InterPro" id="IPR013405">
    <property type="entry name" value="T3SS_LcrR"/>
</dbReference>
<proteinExistence type="predicted"/>
<dbReference type="RefSeq" id="WP_003100791.1">
    <property type="nucleotide sequence ID" value="NC_008463.1"/>
</dbReference>
<protein>
    <submittedName>
        <fullName evidence="1">Transcriptional regulator protein PcrR</fullName>
    </submittedName>
</protein>
<evidence type="ECO:0000313" key="1">
    <source>
        <dbReference type="EMBL" id="ABJ10890.1"/>
    </source>
</evidence>
<gene>
    <name evidence="1" type="primary">pcrR</name>
    <name evidence="1" type="ordered locus">PA14_42490</name>
</gene>
<dbReference type="AlphaFoldDB" id="A0A0H2Z977"/>
<dbReference type="EMBL" id="CP000438">
    <property type="protein sequence ID" value="ABJ10890.1"/>
    <property type="molecule type" value="Genomic_DNA"/>
</dbReference>
<dbReference type="Pfam" id="PF09621">
    <property type="entry name" value="LcrR"/>
    <property type="match status" value="1"/>
</dbReference>
<organism evidence="1 2">
    <name type="scientific">Pseudomonas aeruginosa (strain UCBPP-PA14)</name>
    <dbReference type="NCBI Taxonomy" id="208963"/>
    <lineage>
        <taxon>Bacteria</taxon>
        <taxon>Pseudomonadati</taxon>
        <taxon>Pseudomonadota</taxon>
        <taxon>Gammaproteobacteria</taxon>
        <taxon>Pseudomonadales</taxon>
        <taxon>Pseudomonadaceae</taxon>
        <taxon>Pseudomonas</taxon>
    </lineage>
</organism>
<dbReference type="HOGENOM" id="CLU_1864306_0_0_6"/>
<dbReference type="KEGG" id="pau:PA14_42490"/>
<sequence>MSADPLIPWFLARGLAVRPHCLRDTSIALGWQVLAHGCELAWRCDGERVWIVMLRRRQARSGLANPFAALYLLAEATLDTLGPRQRLYGKVLALAGSPLPGERMARFYRRWTGAAEPADGWFELEAGRVVTQRSLRKRQKPDRA</sequence>
<accession>A0A0H2Z977</accession>
<dbReference type="InterPro" id="IPR022797">
    <property type="entry name" value="LcrR/CesD2"/>
</dbReference>
<dbReference type="NCBIfam" id="TIGR02572">
    <property type="entry name" value="LcrR"/>
    <property type="match status" value="1"/>
</dbReference>
<evidence type="ECO:0000313" key="2">
    <source>
        <dbReference type="Proteomes" id="UP000000653"/>
    </source>
</evidence>
<reference evidence="1 2" key="1">
    <citation type="journal article" date="2006" name="Genome Biol.">
        <title>Genomic analysis reveals that Pseudomonas aeruginosa virulence is combinatorial.</title>
        <authorList>
            <person name="Lee D.G."/>
            <person name="Urbach J.M."/>
            <person name="Wu G."/>
            <person name="Liberati N.T."/>
            <person name="Feinbaum R.L."/>
            <person name="Miyata S."/>
            <person name="Diggins L.T."/>
            <person name="He J."/>
            <person name="Saucier M."/>
            <person name="Deziel E."/>
            <person name="Friedman L."/>
            <person name="Li L."/>
            <person name="Grills G."/>
            <person name="Montgomery K."/>
            <person name="Kucherlapati R."/>
            <person name="Rahme L.G."/>
            <person name="Ausubel F.M."/>
        </authorList>
    </citation>
    <scope>NUCLEOTIDE SEQUENCE [LARGE SCALE GENOMIC DNA]</scope>
    <source>
        <strain evidence="1 2">UCBPP-PA14</strain>
    </source>
</reference>
<dbReference type="BioCyc" id="PAER208963:G1G74-3561-MONOMER"/>
<dbReference type="Proteomes" id="UP000000653">
    <property type="component" value="Chromosome"/>
</dbReference>
<name>A0A0H2Z977_PSEAB</name>